<name>A0A554A424_9BACI</name>
<dbReference type="Gene3D" id="1.10.10.10">
    <property type="entry name" value="Winged helix-like DNA-binding domain superfamily/Winged helix DNA-binding domain"/>
    <property type="match status" value="1"/>
</dbReference>
<accession>A0A554A424</accession>
<organism evidence="2 3">
    <name type="scientific">Alkalicoccobacillus porphyridii</name>
    <dbReference type="NCBI Taxonomy" id="2597270"/>
    <lineage>
        <taxon>Bacteria</taxon>
        <taxon>Bacillati</taxon>
        <taxon>Bacillota</taxon>
        <taxon>Bacilli</taxon>
        <taxon>Bacillales</taxon>
        <taxon>Bacillaceae</taxon>
        <taxon>Alkalicoccobacillus</taxon>
    </lineage>
</organism>
<dbReference type="Pfam" id="PF01381">
    <property type="entry name" value="HTH_3"/>
    <property type="match status" value="1"/>
</dbReference>
<dbReference type="SUPFAM" id="SSF47413">
    <property type="entry name" value="lambda repressor-like DNA-binding domains"/>
    <property type="match status" value="1"/>
</dbReference>
<dbReference type="InterPro" id="IPR036388">
    <property type="entry name" value="WH-like_DNA-bd_sf"/>
</dbReference>
<proteinExistence type="predicted"/>
<gene>
    <name evidence="2" type="ORF">FN960_02415</name>
</gene>
<dbReference type="InterPro" id="IPR010982">
    <property type="entry name" value="Lambda_DNA-bd_dom_sf"/>
</dbReference>
<evidence type="ECO:0000313" key="3">
    <source>
        <dbReference type="Proteomes" id="UP000318521"/>
    </source>
</evidence>
<sequence length="165" mass="19416">MKYWNQRNPNNDSLNAIVWIFYCSKWLISSGKMEGRVQRLSCASFIQKKPLLKSEDSFSQLKTSKNRATNTFNRAIIKYRINDRKKHGGAMMYQTTTVPETPFARFLSQHEITQQRMANMCGVSRETVRRLCKEDSEPSVRSARRIIITLQDMDFKVDFDTFWDL</sequence>
<dbReference type="Proteomes" id="UP000318521">
    <property type="component" value="Unassembled WGS sequence"/>
</dbReference>
<comment type="caution">
    <text evidence="2">The sequence shown here is derived from an EMBL/GenBank/DDBJ whole genome shotgun (WGS) entry which is preliminary data.</text>
</comment>
<dbReference type="InterPro" id="IPR001387">
    <property type="entry name" value="Cro/C1-type_HTH"/>
</dbReference>
<dbReference type="EMBL" id="VLXZ01000001">
    <property type="protein sequence ID" value="TSB48428.1"/>
    <property type="molecule type" value="Genomic_DNA"/>
</dbReference>
<dbReference type="AlphaFoldDB" id="A0A554A424"/>
<keyword evidence="3" id="KW-1185">Reference proteome</keyword>
<dbReference type="OrthoDB" id="7568952at2"/>
<feature type="domain" description="HTH cro/C1-type" evidence="1">
    <location>
        <begin position="109"/>
        <end position="149"/>
    </location>
</feature>
<reference evidence="2 3" key="1">
    <citation type="submission" date="2019-07" db="EMBL/GenBank/DDBJ databases">
        <authorList>
            <person name="Park Y.J."/>
            <person name="Jeong S.E."/>
            <person name="Jung H.S."/>
        </authorList>
    </citation>
    <scope>NUCLEOTIDE SEQUENCE [LARGE SCALE GENOMIC DNA]</scope>
    <source>
        <strain evidence="3">P16(2019)</strain>
    </source>
</reference>
<dbReference type="GO" id="GO:0003677">
    <property type="term" value="F:DNA binding"/>
    <property type="evidence" value="ECO:0007669"/>
    <property type="project" value="InterPro"/>
</dbReference>
<evidence type="ECO:0000313" key="2">
    <source>
        <dbReference type="EMBL" id="TSB48428.1"/>
    </source>
</evidence>
<evidence type="ECO:0000259" key="1">
    <source>
        <dbReference type="Pfam" id="PF01381"/>
    </source>
</evidence>
<protein>
    <submittedName>
        <fullName evidence="2">Helix-turn-helix domain-containing protein</fullName>
    </submittedName>
</protein>